<evidence type="ECO:0000313" key="15">
    <source>
        <dbReference type="EMBL" id="BAF22966.1"/>
    </source>
</evidence>
<evidence type="ECO:0000256" key="3">
    <source>
        <dbReference type="ARBA" id="ARBA00022679"/>
    </source>
</evidence>
<dbReference type="PANTHER" id="PTHR10739:SF13">
    <property type="entry name" value="CHOLINE-PHOSPHATE CYTIDYLYLTRANSFERASE"/>
    <property type="match status" value="1"/>
</dbReference>
<evidence type="ECO:0000256" key="7">
    <source>
        <dbReference type="ARBA" id="ARBA00023264"/>
    </source>
</evidence>
<organism evidence="14 16">
    <name type="scientific">Oryza sativa subsp. japonica</name>
    <name type="common">Rice</name>
    <dbReference type="NCBI Taxonomy" id="39947"/>
    <lineage>
        <taxon>Eukaryota</taxon>
        <taxon>Viridiplantae</taxon>
        <taxon>Streptophyta</taxon>
        <taxon>Embryophyta</taxon>
        <taxon>Tracheophyta</taxon>
        <taxon>Spermatophyta</taxon>
        <taxon>Magnoliopsida</taxon>
        <taxon>Liliopsida</taxon>
        <taxon>Poales</taxon>
        <taxon>Poaceae</taxon>
        <taxon>BOP clade</taxon>
        <taxon>Oryzoideae</taxon>
        <taxon>Oryzeae</taxon>
        <taxon>Oryzinae</taxon>
        <taxon>Oryza</taxon>
        <taxon>Oryza sativa</taxon>
    </lineage>
</organism>
<dbReference type="AlphaFoldDB" id="A0A0P0XCJ0"/>
<proteinExistence type="inferred from homology"/>
<dbReference type="Gene3D" id="3.40.50.620">
    <property type="entry name" value="HUPs"/>
    <property type="match status" value="1"/>
</dbReference>
<evidence type="ECO:0000256" key="11">
    <source>
        <dbReference type="ARBA" id="ARBA00054397"/>
    </source>
</evidence>
<dbReference type="Gramene" id="Os08t0161800-02">
    <property type="protein sequence ID" value="Os08t0161800-02"/>
    <property type="gene ID" value="Os08g0161800"/>
</dbReference>
<evidence type="ECO:0000313" key="14">
    <source>
        <dbReference type="EMBL" id="BAC99786.1"/>
    </source>
</evidence>
<dbReference type="EMBL" id="AP005504">
    <property type="protein sequence ID" value="BAC99786.1"/>
    <property type="molecule type" value="Genomic_DNA"/>
</dbReference>
<evidence type="ECO:0000256" key="5">
    <source>
        <dbReference type="ARBA" id="ARBA00023098"/>
    </source>
</evidence>
<dbReference type="OMA" id="KANQIQM"/>
<keyword evidence="4 14" id="KW-0548">Nucleotidyltransferase</keyword>
<dbReference type="EC" id="2.7.7.15" evidence="9"/>
<evidence type="ECO:0000256" key="10">
    <source>
        <dbReference type="ARBA" id="ARBA00048285"/>
    </source>
</evidence>
<evidence type="ECO:0000256" key="12">
    <source>
        <dbReference type="SAM" id="MobiDB-lite"/>
    </source>
</evidence>
<reference evidence="15" key="8">
    <citation type="submission" date="2012-08" db="EMBL/GenBank/DDBJ databases">
        <title>The Second Rice Annotation Project Meeting (RAP2).</title>
        <authorList>
            <consortium name="The Rice Annotation Project (RAP)"/>
        </authorList>
    </citation>
    <scope>NUCLEOTIDE SEQUENCE</scope>
</reference>
<dbReference type="InterPro" id="IPR004821">
    <property type="entry name" value="Cyt_trans-like"/>
</dbReference>
<reference evidence="15" key="3">
    <citation type="journal article" date="2006" name="Nucleic Acids Res.">
        <title>The Rice Annotation Project Database (RAP-DB): hub for Oryza sativa ssp. japonica genome information.</title>
        <authorList>
            <person name="Ohyanagi H."/>
            <person name="Tanaka T."/>
            <person name="Sakai H."/>
            <person name="Shigemoto Y."/>
            <person name="Yamaguchi K."/>
            <person name="Habara T."/>
            <person name="Fujii Y."/>
            <person name="Antonio B.A."/>
            <person name="Nagamura Y."/>
            <person name="Imanishi T."/>
            <person name="Ikeo K."/>
            <person name="Itoh T."/>
            <person name="Gojobori T."/>
            <person name="Sasaki T."/>
        </authorList>
    </citation>
    <scope>NUCLEOTIDE SEQUENCE</scope>
</reference>
<keyword evidence="7" id="KW-1208">Phospholipid metabolism</keyword>
<comment type="catalytic activity">
    <reaction evidence="10">
        <text>phosphocholine + CTP + H(+) = CDP-choline + diphosphate</text>
        <dbReference type="Rhea" id="RHEA:18997"/>
        <dbReference type="ChEBI" id="CHEBI:15378"/>
        <dbReference type="ChEBI" id="CHEBI:33019"/>
        <dbReference type="ChEBI" id="CHEBI:37563"/>
        <dbReference type="ChEBI" id="CHEBI:58779"/>
        <dbReference type="ChEBI" id="CHEBI:295975"/>
        <dbReference type="EC" id="2.7.7.15"/>
    </reaction>
    <physiologicalReaction direction="left-to-right" evidence="10">
        <dbReference type="Rhea" id="RHEA:18998"/>
    </physiologicalReaction>
</comment>
<dbReference type="GO" id="GO:0004105">
    <property type="term" value="F:choline-phosphate cytidylyltransferase activity"/>
    <property type="evidence" value="ECO:0007669"/>
    <property type="project" value="UniProtKB-EC"/>
</dbReference>
<evidence type="ECO:0000256" key="2">
    <source>
        <dbReference type="ARBA" id="ARBA00022516"/>
    </source>
</evidence>
<evidence type="ECO:0000259" key="13">
    <source>
        <dbReference type="Pfam" id="PF01467"/>
    </source>
</evidence>
<dbReference type="Pfam" id="PF01467">
    <property type="entry name" value="CTP_transf_like"/>
    <property type="match status" value="1"/>
</dbReference>
<name>A0A0P0XCJ0_ORYSJ</name>
<keyword evidence="3" id="KW-0808">Transferase</keyword>
<accession>A0A0P0XCJ0</accession>
<gene>
    <name evidence="14" type="primary">P0577B11.124</name>
    <name evidence="15" type="ordered locus">Os08g0161800</name>
</gene>
<sequence>MKPLKDADAQEKAAPPPTEWYDPLSSPGRPVRVYADGIYDLFHFGHARALEQAKKSFPNTYLLVGCCSDEITNLYKGKTVMTEDERYESLRHCKWVDEVIPDAPWVINQEFLDKHRIDYVAHDALPYADTSGAANDVYEFVKAVGKFKETKRTEGVSTSDIIMRILKDYNQYIMRNLTRGYSRKDLGVSYVKEKQLRVNMGISKLREKVKEHQEKFHSAAKIAGSNPVEWMENADRWIVGFLEKFEEGCHMMETAIKDRIQEGLKRQSRSDPNLSGEDSDS</sequence>
<comment type="similarity">
    <text evidence="1">Belongs to the cytidylyltransferase family.</text>
</comment>
<reference evidence="16" key="6">
    <citation type="journal article" date="2008" name="Nucleic Acids Res.">
        <title>The rice annotation project database (RAP-DB): 2008 update.</title>
        <authorList>
            <consortium name="The rice annotation project (RAP)"/>
        </authorList>
    </citation>
    <scope>GENOME REANNOTATION</scope>
    <source>
        <strain evidence="16">cv. Nipponbare</strain>
    </source>
</reference>
<dbReference type="PANTHER" id="PTHR10739">
    <property type="entry name" value="CYTIDYLYLTRANSFERASE"/>
    <property type="match status" value="1"/>
</dbReference>
<feature type="compositionally biased region" description="Basic and acidic residues" evidence="12">
    <location>
        <begin position="1"/>
        <end position="11"/>
    </location>
</feature>
<dbReference type="Proteomes" id="UP000000763">
    <property type="component" value="Chromosome 8"/>
</dbReference>
<feature type="region of interest" description="Disordered" evidence="12">
    <location>
        <begin position="1"/>
        <end position="22"/>
    </location>
</feature>
<reference evidence="15" key="5">
    <citation type="journal article" date="2008" name="Nucleic Acids Res.">
        <title>The Rice Annotation Project Database (RAP-DB): 2008 update.</title>
        <authorList>
            <consortium name="The Rice Annotation Project (RAP)"/>
            <person name="Tanaka T."/>
            <person name="Antonio B.A."/>
            <person name="Kikuchi S."/>
            <person name="Matsumoto T."/>
            <person name="Nagamura Y."/>
            <person name="Numa H."/>
            <person name="Sakai H."/>
            <person name="Wu J."/>
            <person name="Itoh T."/>
            <person name="Sasaki T."/>
            <person name="Aono R."/>
            <person name="Fujii Y."/>
            <person name="Habara T."/>
            <person name="Harada E."/>
            <person name="Kanno M."/>
            <person name="Kawahara Y."/>
            <person name="Kawashima H."/>
            <person name="Kubooka H."/>
            <person name="Matsuya A."/>
            <person name="Nakaoka H."/>
            <person name="Saichi N."/>
            <person name="Sanbonmatsu R."/>
            <person name="Sato Y."/>
            <person name="Shinso Y."/>
            <person name="Suzuki M."/>
            <person name="Takeda J."/>
            <person name="Tanino M."/>
            <person name="Todokoro F."/>
            <person name="Yamaguchi K."/>
            <person name="Yamamoto N."/>
            <person name="Yamasaki C."/>
            <person name="Imanishi T."/>
            <person name="Okido T."/>
            <person name="Tada M."/>
            <person name="Ikeo K."/>
            <person name="Tateno Y."/>
            <person name="Gojobori T."/>
            <person name="Lin Y.C."/>
            <person name="Wei F.J."/>
            <person name="Hsing Y.I."/>
            <person name="Zhao Q."/>
            <person name="Han B."/>
            <person name="Kramer M.R."/>
            <person name="McCombie R.W."/>
            <person name="Lonsdale D."/>
            <person name="O'Donovan C.C."/>
            <person name="Whitfield E.J."/>
            <person name="Apweiler R."/>
            <person name="Koyanagi K.O."/>
            <person name="Khurana J.P."/>
            <person name="Raghuvanshi S."/>
            <person name="Singh N.K."/>
            <person name="Tyagi A.K."/>
            <person name="Haberer G."/>
            <person name="Fujisawa M."/>
            <person name="Hosokawa S."/>
            <person name="Ito Y."/>
            <person name="Ikawa H."/>
            <person name="Shibata M."/>
            <person name="Yamamoto M."/>
            <person name="Bruskiewich R.M."/>
            <person name="Hoen D.R."/>
            <person name="Bureau TE."/>
            <person name="Namiki N."/>
            <person name="Ohyanagi H."/>
            <person name="Sakai Y."/>
            <person name="Nobushima S."/>
            <person name="Sakata K."/>
            <person name="Barrero R.A."/>
            <person name="Sato Y."/>
            <person name="Souvorov A."/>
            <person name="Smith-White B."/>
            <person name="Tatusova T."/>
            <person name="An S."/>
            <person name="An G."/>
            <person name="OOta S."/>
            <person name="Fuks G."/>
            <person name="Messing J."/>
            <person name="Christie K.R."/>
            <person name="Lieberherr D."/>
            <person name="Kim H."/>
            <person name="Zuccolo A."/>
            <person name="Wing R.A."/>
            <person name="Nobuta K."/>
            <person name="Green P.J."/>
            <person name="Lu C."/>
            <person name="Meyers BC."/>
            <person name="Chaparro C."/>
            <person name="Piegu B."/>
            <person name="Panaud O."/>
            <person name="Echeverria M."/>
        </authorList>
    </citation>
    <scope>NUCLEOTIDE SEQUENCE</scope>
</reference>
<evidence type="ECO:0000256" key="6">
    <source>
        <dbReference type="ARBA" id="ARBA00023209"/>
    </source>
</evidence>
<reference evidence="15" key="7">
    <citation type="submission" date="2012-08" db="EMBL/GenBank/DDBJ databases">
        <title>Oryza sativa nipponbare(GA3) genomic DNA, chromosome 8.</title>
        <authorList>
            <consortium name="IRGSP(International Rice Genome Sequencing Project)"/>
        </authorList>
    </citation>
    <scope>NUCLEOTIDE SEQUENCE</scope>
</reference>
<dbReference type="SMR" id="A0A0P0XCJ0"/>
<protein>
    <recommendedName>
        <fullName evidence="9">choline-phosphate cytidylyltransferase</fullName>
        <ecNumber evidence="9">2.7.7.15</ecNumber>
    </recommendedName>
</protein>
<dbReference type="FunFam" id="3.40.50.620:FF:000102">
    <property type="entry name" value="Choline-phosphate cytidylyltransferase 2"/>
    <property type="match status" value="1"/>
</dbReference>
<dbReference type="InterPro" id="IPR041723">
    <property type="entry name" value="CCT"/>
</dbReference>
<dbReference type="SUPFAM" id="SSF52374">
    <property type="entry name" value="Nucleotidylyl transferase"/>
    <property type="match status" value="1"/>
</dbReference>
<keyword evidence="2" id="KW-0444">Lipid biosynthesis</keyword>
<feature type="domain" description="Cytidyltransferase-like" evidence="13">
    <location>
        <begin position="34"/>
        <end position="163"/>
    </location>
</feature>
<keyword evidence="5" id="KW-0443">Lipid metabolism</keyword>
<dbReference type="InterPro" id="IPR014729">
    <property type="entry name" value="Rossmann-like_a/b/a_fold"/>
</dbReference>
<dbReference type="CDD" id="cd02174">
    <property type="entry name" value="CCT"/>
    <property type="match status" value="1"/>
</dbReference>
<dbReference type="EMBL" id="AP008214">
    <property type="protein sequence ID" value="BAF22966.1"/>
    <property type="molecule type" value="Genomic_DNA"/>
</dbReference>
<keyword evidence="6" id="KW-0594">Phospholipid biosynthesis</keyword>
<dbReference type="InterPro" id="IPR045049">
    <property type="entry name" value="Pcy1-like"/>
</dbReference>
<evidence type="ECO:0000256" key="4">
    <source>
        <dbReference type="ARBA" id="ARBA00022695"/>
    </source>
</evidence>
<evidence type="ECO:0000313" key="16">
    <source>
        <dbReference type="Proteomes" id="UP000000763"/>
    </source>
</evidence>
<reference evidence="15" key="4">
    <citation type="journal article" date="2007" name="Genome Res.">
        <title>Curated Genome Annotation of Oryza sativa ssp. japonica and Comparative Genome Analysis with Arabidopsis thaliana.</title>
        <authorList>
            <consortium name="The Rice Annotation Project (RAP)"/>
            <person name="Itoh T."/>
            <person name="Tanaka T."/>
            <person name="Barrero R.A."/>
            <person name="Yamasaki C."/>
            <person name="Fujii Y."/>
            <person name="Hilton P.B."/>
            <person name="Antonio B.A."/>
            <person name="Aono H."/>
            <person name="Apweiler R."/>
            <person name="Bruskiewich R."/>
            <person name="Bureau T."/>
            <person name="Burr F."/>
            <person name="Costa de Oliveira A."/>
            <person name="Fuks G."/>
            <person name="Habara T."/>
            <person name="Haberer G."/>
            <person name="Han B."/>
            <person name="Harada E."/>
            <person name="Hiraki A.T."/>
            <person name="Hirochika H."/>
            <person name="Hoen D."/>
            <person name="Hokari H."/>
            <person name="Hosokawa S."/>
            <person name="Hsing Y."/>
            <person name="Ikawa H."/>
            <person name="Ikeo K."/>
            <person name="Imanishi T."/>
            <person name="Ito Y."/>
            <person name="Jaiswal P."/>
            <person name="Kanno M."/>
            <person name="Kawahara Y."/>
            <person name="Kawamura T."/>
            <person name="Kawashima H."/>
            <person name="Khurana J.P."/>
            <person name="Kikuchi S."/>
            <person name="Komatsu S."/>
            <person name="Koyanagi K.O."/>
            <person name="Kubooka H."/>
            <person name="Lieberherr D."/>
            <person name="Lin Y.C."/>
            <person name="Lonsdale D."/>
            <person name="Matsumoto T."/>
            <person name="Matsuya A."/>
            <person name="McCombie W.R."/>
            <person name="Messing J."/>
            <person name="Miyao A."/>
            <person name="Mulder N."/>
            <person name="Nagamura Y."/>
            <person name="Nam J."/>
            <person name="Namiki N."/>
            <person name="Numa H."/>
            <person name="Nurimoto S."/>
            <person name="O'donovan C."/>
            <person name="Ohyanagi H."/>
            <person name="Okido T."/>
            <person name="Oota S."/>
            <person name="Osato N."/>
            <person name="Palmer L.E."/>
            <person name="Quetier F."/>
            <person name="Raghuvanshi S."/>
            <person name="Saichi N."/>
            <person name="Sakai H."/>
            <person name="Sakai Y."/>
            <person name="Sakata K."/>
            <person name="Sakurai T."/>
            <person name="Sato F."/>
            <person name="Sato Y."/>
            <person name="Schoof H."/>
            <person name="Seki M."/>
            <person name="Shibata M."/>
            <person name="Shimizu Y."/>
            <person name="Shinozaki K."/>
            <person name="Shinso Y."/>
            <person name="Singh N.K."/>
            <person name="Smith-White B."/>
            <person name="Takeda J."/>
            <person name="Tanino M."/>
            <person name="Tatusova T."/>
            <person name="Thongjuea S."/>
            <person name="Todokoro F."/>
            <person name="Tsugane M."/>
            <person name="Tyagi A.K."/>
            <person name="Vanavichit A."/>
            <person name="Wang A."/>
            <person name="Wing R.A."/>
            <person name="Yamaguchi K."/>
            <person name="Yamamoto M."/>
            <person name="Yamamoto N."/>
            <person name="Yu Y."/>
            <person name="Zhang H."/>
            <person name="Zhao Q."/>
            <person name="Higo K."/>
            <person name="Burr B."/>
            <person name="Gojobori T."/>
            <person name="Sasaki T."/>
        </authorList>
    </citation>
    <scope>NUCLEOTIDE SEQUENCE</scope>
</reference>
<reference evidence="14" key="1">
    <citation type="submission" date="2002-07" db="EMBL/GenBank/DDBJ databases">
        <title>Oryza sativa nipponbare(GA3) genomic DNA, chromosome 8, PAC clone:P0577B11.</title>
        <authorList>
            <person name="Sasaki T."/>
            <person name="Matsumoto T."/>
            <person name="Katayose Y."/>
        </authorList>
    </citation>
    <scope>NUCLEOTIDE SEQUENCE</scope>
</reference>
<comment type="pathway">
    <text evidence="8">Phospholipid metabolism; phosphatidylcholine biosynthesis; phosphatidylcholine from phosphocholine: step 1/2.</text>
</comment>
<dbReference type="NCBIfam" id="TIGR00125">
    <property type="entry name" value="cyt_tran_rel"/>
    <property type="match status" value="1"/>
</dbReference>
<reference evidence="15 16" key="2">
    <citation type="journal article" date="2005" name="Nature">
        <title>The map-based sequence of the rice genome.</title>
        <authorList>
            <consortium name="International rice genome sequencing project (IRGSP)"/>
            <person name="Matsumoto T."/>
            <person name="Wu J."/>
            <person name="Kanamori H."/>
            <person name="Katayose Y."/>
            <person name="Fujisawa M."/>
            <person name="Namiki N."/>
            <person name="Mizuno H."/>
            <person name="Yamamoto K."/>
            <person name="Antonio B.A."/>
            <person name="Baba T."/>
            <person name="Sakata K."/>
            <person name="Nagamura Y."/>
            <person name="Aoki H."/>
            <person name="Arikawa K."/>
            <person name="Arita K."/>
            <person name="Bito T."/>
            <person name="Chiden Y."/>
            <person name="Fujitsuka N."/>
            <person name="Fukunaka R."/>
            <person name="Hamada M."/>
            <person name="Harada C."/>
            <person name="Hayashi A."/>
            <person name="Hijishita S."/>
            <person name="Honda M."/>
            <person name="Hosokawa S."/>
            <person name="Ichikawa Y."/>
            <person name="Idonuma A."/>
            <person name="Iijima M."/>
            <person name="Ikeda M."/>
            <person name="Ikeno M."/>
            <person name="Ito K."/>
            <person name="Ito S."/>
            <person name="Ito T."/>
            <person name="Ito Y."/>
            <person name="Ito Y."/>
            <person name="Iwabuchi A."/>
            <person name="Kamiya K."/>
            <person name="Karasawa W."/>
            <person name="Kurita K."/>
            <person name="Katagiri S."/>
            <person name="Kikuta A."/>
            <person name="Kobayashi H."/>
            <person name="Kobayashi N."/>
            <person name="Machita K."/>
            <person name="Maehara T."/>
            <person name="Masukawa M."/>
            <person name="Mizubayashi T."/>
            <person name="Mukai Y."/>
            <person name="Nagasaki H."/>
            <person name="Nagata Y."/>
            <person name="Naito S."/>
            <person name="Nakashima M."/>
            <person name="Nakama Y."/>
            <person name="Nakamichi Y."/>
            <person name="Nakamura M."/>
            <person name="Meguro A."/>
            <person name="Negishi M."/>
            <person name="Ohta I."/>
            <person name="Ohta T."/>
            <person name="Okamoto M."/>
            <person name="Ono N."/>
            <person name="Saji S."/>
            <person name="Sakaguchi M."/>
            <person name="Sakai K."/>
            <person name="Shibata M."/>
            <person name="Shimokawa T."/>
            <person name="Song J."/>
            <person name="Takazaki Y."/>
            <person name="Terasawa K."/>
            <person name="Tsugane M."/>
            <person name="Tsuji K."/>
            <person name="Ueda S."/>
            <person name="Waki K."/>
            <person name="Yamagata H."/>
            <person name="Yamamoto M."/>
            <person name="Yamamoto S."/>
            <person name="Yamane H."/>
            <person name="Yoshiki S."/>
            <person name="Yoshihara R."/>
            <person name="Yukawa K."/>
            <person name="Zhong H."/>
            <person name="Yano M."/>
            <person name="Yuan Q."/>
            <person name="Ouyang S."/>
            <person name="Liu J."/>
            <person name="Jones K.M."/>
            <person name="Gansberger K."/>
            <person name="Moffat K."/>
            <person name="Hill J."/>
            <person name="Bera J."/>
            <person name="Fadrosh D."/>
            <person name="Jin S."/>
            <person name="Johri S."/>
            <person name="Kim M."/>
            <person name="Overton L."/>
            <person name="Reardon M."/>
            <person name="Tsitrin T."/>
            <person name="Vuong H."/>
            <person name="Weaver B."/>
            <person name="Ciecko A."/>
            <person name="Tallon L."/>
            <person name="Jackson J."/>
            <person name="Pai G."/>
            <person name="Aken S.V."/>
            <person name="Utterback T."/>
            <person name="Reidmuller S."/>
            <person name="Feldblyum T."/>
            <person name="Hsiao J."/>
            <person name="Zismann V."/>
            <person name="Iobst S."/>
            <person name="de Vazeille A.R."/>
            <person name="Buell C.R."/>
            <person name="Ying K."/>
            <person name="Li Y."/>
            <person name="Lu T."/>
            <person name="Huang Y."/>
            <person name="Zhao Q."/>
            <person name="Feng Q."/>
            <person name="Zhang L."/>
            <person name="Zhu J."/>
            <person name="Weng Q."/>
            <person name="Mu J."/>
            <person name="Lu Y."/>
            <person name="Fan D."/>
            <person name="Liu Y."/>
            <person name="Guan J."/>
            <person name="Zhang Y."/>
            <person name="Yu S."/>
            <person name="Liu X."/>
            <person name="Zhang Y."/>
            <person name="Hong G."/>
            <person name="Han B."/>
            <person name="Choisne N."/>
            <person name="Demange N."/>
            <person name="Orjeda G."/>
            <person name="Samain S."/>
            <person name="Cattolico L."/>
            <person name="Pelletier E."/>
            <person name="Couloux A."/>
            <person name="Segurens B."/>
            <person name="Wincker P."/>
            <person name="D'Hont A."/>
            <person name="Scarpelli C."/>
            <person name="Weissenbach J."/>
            <person name="Salanoubat M."/>
            <person name="Quetier F."/>
            <person name="Yu Y."/>
            <person name="Kim H.R."/>
            <person name="Rambo T."/>
            <person name="Currie J."/>
            <person name="Collura K."/>
            <person name="Luo M."/>
            <person name="Yang T."/>
            <person name="Ammiraju J.S.S."/>
            <person name="Engler F."/>
            <person name="Soderlund C."/>
            <person name="Wing R.A."/>
            <person name="Palmer L.E."/>
            <person name="de la Bastide M."/>
            <person name="Spiegel L."/>
            <person name="Nascimento L."/>
            <person name="Zutavern T."/>
            <person name="O'Shaughnessy A."/>
            <person name="Dike S."/>
            <person name="Dedhia N."/>
            <person name="Preston R."/>
            <person name="Balija V."/>
            <person name="McCombie W.R."/>
            <person name="Chow T."/>
            <person name="Chen H."/>
            <person name="Chung M."/>
            <person name="Chen C."/>
            <person name="Shaw J."/>
            <person name="Wu H."/>
            <person name="Hsiao K."/>
            <person name="Chao Y."/>
            <person name="Chu M."/>
            <person name="Cheng C."/>
            <person name="Hour A."/>
            <person name="Lee P."/>
            <person name="Lin S."/>
            <person name="Lin Y."/>
            <person name="Liou J."/>
            <person name="Liu S."/>
            <person name="Hsing Y."/>
            <person name="Raghuvanshi S."/>
            <person name="Mohanty A."/>
            <person name="Bharti A.K."/>
            <person name="Gaur A."/>
            <person name="Gupta V."/>
            <person name="Kumar D."/>
            <person name="Ravi V."/>
            <person name="Vij S."/>
            <person name="Kapur A."/>
            <person name="Khurana P."/>
            <person name="Khurana P."/>
            <person name="Khurana J.P."/>
            <person name="Tyagi A.K."/>
            <person name="Gaikwad K."/>
            <person name="Singh A."/>
            <person name="Dalal V."/>
            <person name="Srivastava S."/>
            <person name="Dixit A."/>
            <person name="Pal A.K."/>
            <person name="Ghazi I.A."/>
            <person name="Yadav M."/>
            <person name="Pandit A."/>
            <person name="Bhargava A."/>
            <person name="Sureshbabu K."/>
            <person name="Batra K."/>
            <person name="Sharma T.R."/>
            <person name="Mohapatra T."/>
            <person name="Singh N.K."/>
            <person name="Messing J."/>
            <person name="Nelson A.B."/>
            <person name="Fuks G."/>
            <person name="Kavchok S."/>
            <person name="Keizer G."/>
            <person name="Linton E."/>
            <person name="Llaca V."/>
            <person name="Song R."/>
            <person name="Tanyolac B."/>
            <person name="Young S."/>
            <person name="Ho-Il K."/>
            <person name="Hahn J.H."/>
            <person name="Sangsakoo G."/>
            <person name="Vanavichit A."/>
            <person name="de Mattos Luiz.A.T."/>
            <person name="Zimmer P.D."/>
            <person name="Malone G."/>
            <person name="Dellagostin O."/>
            <person name="de Oliveira A.C."/>
            <person name="Bevan M."/>
            <person name="Bancroft I."/>
            <person name="Minx P."/>
            <person name="Cordum H."/>
            <person name="Wilson R."/>
            <person name="Cheng Z."/>
            <person name="Jin W."/>
            <person name="Jiang J."/>
            <person name="Leong S.A."/>
            <person name="Iwama H."/>
            <person name="Gojobori T."/>
            <person name="Itoh T."/>
            <person name="Niimura Y."/>
            <person name="Fujii Y."/>
            <person name="Habara T."/>
            <person name="Sakai H."/>
            <person name="Sato Y."/>
            <person name="Wilson G."/>
            <person name="Kumar K."/>
            <person name="McCouch S."/>
            <person name="Juretic N."/>
            <person name="Hoen D."/>
            <person name="Wright S."/>
            <person name="Bruskiewich R."/>
            <person name="Bureau T."/>
            <person name="Miyao A."/>
            <person name="Hirochika H."/>
            <person name="Nishikawa T."/>
            <person name="Kadowaki K."/>
            <person name="Sugiura M."/>
            <person name="Burr B."/>
            <person name="Sasaki T."/>
        </authorList>
    </citation>
    <scope>NUCLEOTIDE SEQUENCE [LARGE SCALE GENOMIC DNA]</scope>
    <source>
        <strain evidence="16">cv. Nipponbare</strain>
    </source>
</reference>
<comment type="function">
    <text evidence="11">Plays an important role in the biosynthesis of the phospholipid phosphatidylcholine. Catalyzes the formation of CDP-choline.</text>
</comment>
<evidence type="ECO:0000256" key="8">
    <source>
        <dbReference type="ARBA" id="ARBA00025706"/>
    </source>
</evidence>
<feature type="region of interest" description="Disordered" evidence="12">
    <location>
        <begin position="262"/>
        <end position="281"/>
    </location>
</feature>
<dbReference type="OrthoDB" id="17102at2759"/>
<dbReference type="KEGG" id="dosa:Os08g0161800"/>
<evidence type="ECO:0000256" key="9">
    <source>
        <dbReference type="ARBA" id="ARBA00026101"/>
    </source>
</evidence>
<dbReference type="KEGG" id="osa:4344725"/>
<evidence type="ECO:0000256" key="1">
    <source>
        <dbReference type="ARBA" id="ARBA00010101"/>
    </source>
</evidence>